<dbReference type="Proteomes" id="UP000237797">
    <property type="component" value="Unassembled WGS sequence"/>
</dbReference>
<feature type="compositionally biased region" description="Polar residues" evidence="1">
    <location>
        <begin position="29"/>
        <end position="38"/>
    </location>
</feature>
<gene>
    <name evidence="3" type="ORF">CLV97_10361</name>
</gene>
<accession>A0A2T0LHZ7</accession>
<dbReference type="RefSeq" id="WP_106344016.1">
    <property type="nucleotide sequence ID" value="NZ_PVNE01000003.1"/>
</dbReference>
<keyword evidence="4" id="KW-1185">Reference proteome</keyword>
<feature type="signal peptide" evidence="2">
    <location>
        <begin position="1"/>
        <end position="21"/>
    </location>
</feature>
<dbReference type="AlphaFoldDB" id="A0A2T0LHZ7"/>
<protein>
    <recommendedName>
        <fullName evidence="5">Sporulation lipoprotein YhcN/YlaJ</fullName>
    </recommendedName>
</protein>
<feature type="region of interest" description="Disordered" evidence="1">
    <location>
        <begin position="25"/>
        <end position="45"/>
    </location>
</feature>
<feature type="chain" id="PRO_5038792910" description="Sporulation lipoprotein YhcN/YlaJ" evidence="2">
    <location>
        <begin position="22"/>
        <end position="147"/>
    </location>
</feature>
<evidence type="ECO:0000313" key="4">
    <source>
        <dbReference type="Proteomes" id="UP000237797"/>
    </source>
</evidence>
<keyword evidence="2" id="KW-0732">Signal</keyword>
<proteinExistence type="predicted"/>
<sequence length="147" mass="16631">MRQRVWLVAFCTFFLFGTAACQPADQGQAERSPQTTAHRFNRNDGYNGITNANPNMWVGDWYAPTKSDDARRMKRIVRGIPGVRDAAVDISGGRAFLGIVPDPAIKADRYAALEQEVRDRLVAAFPRYDFTVTIDPRSRFHLPMRGR</sequence>
<dbReference type="EMBL" id="PVNE01000003">
    <property type="protein sequence ID" value="PRX42046.1"/>
    <property type="molecule type" value="Genomic_DNA"/>
</dbReference>
<evidence type="ECO:0008006" key="5">
    <source>
        <dbReference type="Google" id="ProtNLM"/>
    </source>
</evidence>
<name>A0A2T0LHZ7_9BACL</name>
<dbReference type="PROSITE" id="PS51257">
    <property type="entry name" value="PROKAR_LIPOPROTEIN"/>
    <property type="match status" value="1"/>
</dbReference>
<evidence type="ECO:0000256" key="2">
    <source>
        <dbReference type="SAM" id="SignalP"/>
    </source>
</evidence>
<organism evidence="3 4">
    <name type="scientific">Planifilum fimeticola</name>
    <dbReference type="NCBI Taxonomy" id="201975"/>
    <lineage>
        <taxon>Bacteria</taxon>
        <taxon>Bacillati</taxon>
        <taxon>Bacillota</taxon>
        <taxon>Bacilli</taxon>
        <taxon>Bacillales</taxon>
        <taxon>Thermoactinomycetaceae</taxon>
        <taxon>Planifilum</taxon>
    </lineage>
</organism>
<dbReference type="OrthoDB" id="2679017at2"/>
<comment type="caution">
    <text evidence="3">The sequence shown here is derived from an EMBL/GenBank/DDBJ whole genome shotgun (WGS) entry which is preliminary data.</text>
</comment>
<evidence type="ECO:0000256" key="1">
    <source>
        <dbReference type="SAM" id="MobiDB-lite"/>
    </source>
</evidence>
<reference evidence="3 4" key="1">
    <citation type="submission" date="2018-03" db="EMBL/GenBank/DDBJ databases">
        <title>Genomic Encyclopedia of Archaeal and Bacterial Type Strains, Phase II (KMG-II): from individual species to whole genera.</title>
        <authorList>
            <person name="Goeker M."/>
        </authorList>
    </citation>
    <scope>NUCLEOTIDE SEQUENCE [LARGE SCALE GENOMIC DNA]</scope>
    <source>
        <strain evidence="3 4">DSM 44946</strain>
    </source>
</reference>
<evidence type="ECO:0000313" key="3">
    <source>
        <dbReference type="EMBL" id="PRX42046.1"/>
    </source>
</evidence>